<evidence type="ECO:0000256" key="1">
    <source>
        <dbReference type="SAM" id="MobiDB-lite"/>
    </source>
</evidence>
<proteinExistence type="predicted"/>
<dbReference type="AlphaFoldDB" id="A0A949J9U6"/>
<feature type="region of interest" description="Disordered" evidence="1">
    <location>
        <begin position="1039"/>
        <end position="1189"/>
    </location>
</feature>
<dbReference type="InterPro" id="IPR009003">
    <property type="entry name" value="Peptidase_S1_PA"/>
</dbReference>
<dbReference type="GO" id="GO:0006508">
    <property type="term" value="P:proteolysis"/>
    <property type="evidence" value="ECO:0007669"/>
    <property type="project" value="UniProtKB-KW"/>
</dbReference>
<keyword evidence="2" id="KW-0378">Hydrolase</keyword>
<dbReference type="EMBL" id="JAELVF020000001">
    <property type="protein sequence ID" value="MBU7596087.1"/>
    <property type="molecule type" value="Genomic_DNA"/>
</dbReference>
<organism evidence="2 3">
    <name type="scientific">Streptomyces tardus</name>
    <dbReference type="NCBI Taxonomy" id="2780544"/>
    <lineage>
        <taxon>Bacteria</taxon>
        <taxon>Bacillati</taxon>
        <taxon>Actinomycetota</taxon>
        <taxon>Actinomycetes</taxon>
        <taxon>Kitasatosporales</taxon>
        <taxon>Streptomycetaceae</taxon>
        <taxon>Streptomyces</taxon>
    </lineage>
</organism>
<protein>
    <submittedName>
        <fullName evidence="2">Serine protease</fullName>
    </submittedName>
</protein>
<sequence length="1189" mass="124903">MAVPAAPGLIQICDLAGRARGTGFLADDRGTLLTSHEAVDGLSRLVLRTTEGDTVLVESDGITPLPGCDLALVAAPELTGLPLVIATSRLPGTRVLVRTGEGWLDTVVGATADVTYTATDRFHTLEGALELELPERVGDALRLSPRVTGAPVLDAVTGAVVGVLGTALHSPRRACGYAVPLRPDPAAVATHEYAPLAALLARNALAAPGYGADLNLAGALLLTGASVAAAAVPPPAARTPRRRPATERAFEDFLDTPACLLALVGEPGAGRSTELAGWAARRVSAAEPRPTLWLRGADLRAGDNGVQDAVQRVLADAGSLLGRRDSDAPGPVTIPPPAHPDVVARLAAEAGRPLLVLLDGPEEMPPHLAHELRRWCLGTANWLRVSGAHLALACRPEFWDRAGRYFPEELLYGSSGVNSSPPQPSWGLQLRPHVPLEAFPGGHPLTDRILAQLRPVDTPSRPPDRREVYEAWVALVSLRIATSLGASRRPPVADAALRRLAATASGRLHLAARRCLGPGQGGLSRSEFEAVFPWSGGWATAVLSIGVLQPAGEGYRFSDEALGDWLQGAHLEVDAALDALVHHPRQSEAVPVPRHRVGPVAEALLLCHHTMGPRGLGPRLRELIDAVDRGGDEGWWACRLLRQTLLRVPDARPYLPVLRVLATRLLHGGGHPAFGPSFWARLTLETSQLIDLLRQLLPLDDAPPAAGERYMDVVARLLAERPRAVTPLLCRWFSDGRELRAPGATVAGAAGALLYAHRRVATDELADSLVAALTTVGGGAARGLLEELVQDEPVGLGRAVHRWSRDAREDRRNAAARYLPALAARTEADRGELAAAARQLLRGPDEAGRLHPAAYAVLVQDRSTRASYLSAAQLRFAREPFDQDLARALVGALHTHPRQVLAALRHRLCGPAPARPETARGLLTLLGDVHTPALARPLSVIVGELARRRPESAAEPIARFVDRRLGAGASARAGLRPLVGELLSLRATAPRTALARVLAAHRETGALAEELAQAMLAVERDPAVRGALEGARAVPALPVPTHRVVRPRDPVPGDPATRDAASGDTASGGTVPRDAAGRSSNLPPGAPAPSAPAPSAHAPGAHLYGSGAPAPGSAWGGPELLGGRPPDGLAPAPGRPAVVAEECPSPSPREDAARPSPSPHADRTPPQAEESGAEAEAGRVRERLALDIS</sequence>
<keyword evidence="3" id="KW-1185">Reference proteome</keyword>
<dbReference type="Gene3D" id="2.40.10.120">
    <property type="match status" value="1"/>
</dbReference>
<reference evidence="2" key="1">
    <citation type="submission" date="2021-06" db="EMBL/GenBank/DDBJ databases">
        <title>Sequencing of actinobacteria type strains.</title>
        <authorList>
            <person name="Nguyen G.-S."/>
            <person name="Wentzel A."/>
        </authorList>
    </citation>
    <scope>NUCLEOTIDE SEQUENCE</scope>
    <source>
        <strain evidence="2">P38-E01</strain>
    </source>
</reference>
<feature type="compositionally biased region" description="Basic and acidic residues" evidence="1">
    <location>
        <begin position="1176"/>
        <end position="1189"/>
    </location>
</feature>
<accession>A0A949J9U6</accession>
<keyword evidence="2" id="KW-0645">Protease</keyword>
<comment type="caution">
    <text evidence="2">The sequence shown here is derived from an EMBL/GenBank/DDBJ whole genome shotgun (WGS) entry which is preliminary data.</text>
</comment>
<dbReference type="GO" id="GO:0008233">
    <property type="term" value="F:peptidase activity"/>
    <property type="evidence" value="ECO:0007669"/>
    <property type="project" value="UniProtKB-KW"/>
</dbReference>
<dbReference type="Proteomes" id="UP000694501">
    <property type="component" value="Unassembled WGS sequence"/>
</dbReference>
<evidence type="ECO:0000313" key="3">
    <source>
        <dbReference type="Proteomes" id="UP000694501"/>
    </source>
</evidence>
<gene>
    <name evidence="2" type="ORF">JGS22_000170</name>
</gene>
<evidence type="ECO:0000313" key="2">
    <source>
        <dbReference type="EMBL" id="MBU7596087.1"/>
    </source>
</evidence>
<feature type="compositionally biased region" description="Low complexity" evidence="1">
    <location>
        <begin position="1093"/>
        <end position="1118"/>
    </location>
</feature>
<name>A0A949J9U6_9ACTN</name>
<dbReference type="RefSeq" id="WP_211041242.1">
    <property type="nucleotide sequence ID" value="NZ_JAELVF020000001.1"/>
</dbReference>
<dbReference type="SUPFAM" id="SSF50494">
    <property type="entry name" value="Trypsin-like serine proteases"/>
    <property type="match status" value="1"/>
</dbReference>